<evidence type="ECO:0000313" key="6">
    <source>
        <dbReference type="Proteomes" id="UP000009376"/>
    </source>
</evidence>
<sequence>MVNATDLFFDAFGNYNRFRILNLLRDKELCASELQKELNIEQTNLSHDLKCLINCQFLTFRKDGKKRIYSIEPDAKKLVDGVSKYIKKYESYLKKCGILN</sequence>
<gene>
    <name evidence="5" type="ORF">BJBARM5_0414</name>
</gene>
<keyword evidence="3" id="KW-0804">Transcription</keyword>
<dbReference type="NCBIfam" id="NF033788">
    <property type="entry name" value="HTH_metalloreg"/>
    <property type="match status" value="1"/>
</dbReference>
<dbReference type="Gene3D" id="1.10.10.10">
    <property type="entry name" value="Winged helix-like DNA-binding domain superfamily/Winged helix DNA-binding domain"/>
    <property type="match status" value="1"/>
</dbReference>
<name>D6GVA3_PARA5</name>
<dbReference type="InterPro" id="IPR036388">
    <property type="entry name" value="WH-like_DNA-bd_sf"/>
</dbReference>
<dbReference type="GO" id="GO:0003700">
    <property type="term" value="F:DNA-binding transcription factor activity"/>
    <property type="evidence" value="ECO:0007669"/>
    <property type="project" value="InterPro"/>
</dbReference>
<keyword evidence="2" id="KW-0238">DNA-binding</keyword>
<dbReference type="PRINTS" id="PR00778">
    <property type="entry name" value="HTHARSR"/>
</dbReference>
<keyword evidence="1" id="KW-0805">Transcription regulation</keyword>
<evidence type="ECO:0000259" key="4">
    <source>
        <dbReference type="PROSITE" id="PS50987"/>
    </source>
</evidence>
<evidence type="ECO:0000256" key="2">
    <source>
        <dbReference type="ARBA" id="ARBA00023125"/>
    </source>
</evidence>
<dbReference type="SUPFAM" id="SSF46785">
    <property type="entry name" value="Winged helix' DNA-binding domain"/>
    <property type="match status" value="1"/>
</dbReference>
<evidence type="ECO:0000256" key="1">
    <source>
        <dbReference type="ARBA" id="ARBA00023015"/>
    </source>
</evidence>
<dbReference type="CDD" id="cd00090">
    <property type="entry name" value="HTH_ARSR"/>
    <property type="match status" value="1"/>
</dbReference>
<dbReference type="AlphaFoldDB" id="D6GVA3"/>
<dbReference type="InterPro" id="IPR051011">
    <property type="entry name" value="Metal_resp_trans_reg"/>
</dbReference>
<dbReference type="PANTHER" id="PTHR43132:SF2">
    <property type="entry name" value="ARSENICAL RESISTANCE OPERON REPRESSOR ARSR-RELATED"/>
    <property type="match status" value="1"/>
</dbReference>
<dbReference type="EMBL" id="GG745551">
    <property type="protein sequence ID" value="EFD92904.1"/>
    <property type="molecule type" value="Genomic_DNA"/>
</dbReference>
<dbReference type="Proteomes" id="UP000009376">
    <property type="component" value="Unassembled WGS sequence"/>
</dbReference>
<organism evidence="5 6">
    <name type="scientific">Candidatus Parvarchaeum acidophilus ARMAN-5</name>
    <dbReference type="NCBI Taxonomy" id="662762"/>
    <lineage>
        <taxon>Archaea</taxon>
        <taxon>Candidatus Parvarchaeota</taxon>
        <taxon>Candidatus Parvarchaeum</taxon>
    </lineage>
</organism>
<dbReference type="PANTHER" id="PTHR43132">
    <property type="entry name" value="ARSENICAL RESISTANCE OPERON REPRESSOR ARSR-RELATED"/>
    <property type="match status" value="1"/>
</dbReference>
<evidence type="ECO:0000313" key="5">
    <source>
        <dbReference type="EMBL" id="EFD92904.1"/>
    </source>
</evidence>
<reference evidence="5 6" key="1">
    <citation type="journal article" date="2010" name="Proc. Natl. Acad. Sci. U.S.A.">
        <title>Enigmatic, ultrasmall, uncultivated Archaea.</title>
        <authorList>
            <person name="Baker B.J."/>
            <person name="Comolli L.R."/>
            <person name="Dick G.J."/>
            <person name="Hauser L.J."/>
            <person name="Hyatt D."/>
            <person name="Dill B.D."/>
            <person name="Land M.L."/>
            <person name="Verberkmoes N.C."/>
            <person name="Hettich R.L."/>
            <person name="Banfield J.F."/>
        </authorList>
    </citation>
    <scope>NUCLEOTIDE SEQUENCE [LARGE SCALE GENOMIC DNA]</scope>
</reference>
<feature type="domain" description="HTH arsR-type" evidence="4">
    <location>
        <begin position="1"/>
        <end position="90"/>
    </location>
</feature>
<accession>D6GVA3</accession>
<proteinExistence type="predicted"/>
<dbReference type="InterPro" id="IPR001845">
    <property type="entry name" value="HTH_ArsR_DNA-bd_dom"/>
</dbReference>
<protein>
    <submittedName>
        <fullName evidence="5">Regulatory protein ArsR</fullName>
    </submittedName>
</protein>
<evidence type="ECO:0000256" key="3">
    <source>
        <dbReference type="ARBA" id="ARBA00023163"/>
    </source>
</evidence>
<dbReference type="SMART" id="SM00418">
    <property type="entry name" value="HTH_ARSR"/>
    <property type="match status" value="1"/>
</dbReference>
<dbReference type="Pfam" id="PF01022">
    <property type="entry name" value="HTH_5"/>
    <property type="match status" value="1"/>
</dbReference>
<dbReference type="InterPro" id="IPR036390">
    <property type="entry name" value="WH_DNA-bd_sf"/>
</dbReference>
<dbReference type="InterPro" id="IPR011991">
    <property type="entry name" value="ArsR-like_HTH"/>
</dbReference>
<dbReference type="PROSITE" id="PS50987">
    <property type="entry name" value="HTH_ARSR_2"/>
    <property type="match status" value="1"/>
</dbReference>
<dbReference type="GO" id="GO:0003677">
    <property type="term" value="F:DNA binding"/>
    <property type="evidence" value="ECO:0007669"/>
    <property type="project" value="UniProtKB-KW"/>
</dbReference>